<dbReference type="EMBL" id="LR798422">
    <property type="protein sequence ID" value="CAB5230646.1"/>
    <property type="molecule type" value="Genomic_DNA"/>
</dbReference>
<protein>
    <submittedName>
        <fullName evidence="1">Uncharacterized protein</fullName>
    </submittedName>
</protein>
<gene>
    <name evidence="2" type="ORF">UFOVP1123_28</name>
    <name evidence="3" type="ORF">UFOVP1239_122</name>
    <name evidence="4" type="ORF">UFOVP1484_32</name>
    <name evidence="5" type="ORF">UFOVP1577_38</name>
    <name evidence="1" type="ORF">UFOVP961_100</name>
</gene>
<evidence type="ECO:0000313" key="4">
    <source>
        <dbReference type="EMBL" id="CAB4215861.1"/>
    </source>
</evidence>
<dbReference type="EMBL" id="LR797435">
    <property type="protein sequence ID" value="CAB4215861.1"/>
    <property type="molecule type" value="Genomic_DNA"/>
</dbReference>
<evidence type="ECO:0000313" key="5">
    <source>
        <dbReference type="EMBL" id="CAB5230646.1"/>
    </source>
</evidence>
<dbReference type="EMBL" id="LR796912">
    <property type="protein sequence ID" value="CAB4174946.1"/>
    <property type="molecule type" value="Genomic_DNA"/>
</dbReference>
<evidence type="ECO:0000313" key="2">
    <source>
        <dbReference type="EMBL" id="CAB4185178.1"/>
    </source>
</evidence>
<evidence type="ECO:0000313" key="3">
    <source>
        <dbReference type="EMBL" id="CAB4193646.1"/>
    </source>
</evidence>
<evidence type="ECO:0000313" key="1">
    <source>
        <dbReference type="EMBL" id="CAB4174946.1"/>
    </source>
</evidence>
<name>A0A6J5PXS2_9CAUD</name>
<reference evidence="1" key="1">
    <citation type="submission" date="2020-05" db="EMBL/GenBank/DDBJ databases">
        <authorList>
            <person name="Chiriac C."/>
            <person name="Salcher M."/>
            <person name="Ghai R."/>
            <person name="Kavagutti S V."/>
        </authorList>
    </citation>
    <scope>NUCLEOTIDE SEQUENCE</scope>
</reference>
<dbReference type="EMBL" id="LR797194">
    <property type="protein sequence ID" value="CAB4193646.1"/>
    <property type="molecule type" value="Genomic_DNA"/>
</dbReference>
<proteinExistence type="predicted"/>
<sequence length="101" mass="11198">MKYDAETTEKLQAAYRAGTPVSTLATGLGVPERSVIAKLSSLGVYRKKEYLTKRGEIPVKKEEYIERIAGLLGVNSDILESLEKVNKSVLALIERKLHLLP</sequence>
<organism evidence="1">
    <name type="scientific">uncultured Caudovirales phage</name>
    <dbReference type="NCBI Taxonomy" id="2100421"/>
    <lineage>
        <taxon>Viruses</taxon>
        <taxon>Duplodnaviria</taxon>
        <taxon>Heunggongvirae</taxon>
        <taxon>Uroviricota</taxon>
        <taxon>Caudoviricetes</taxon>
        <taxon>Peduoviridae</taxon>
        <taxon>Maltschvirus</taxon>
        <taxon>Maltschvirus maltsch</taxon>
    </lineage>
</organism>
<accession>A0A6J5PXS2</accession>
<dbReference type="EMBL" id="LR797079">
    <property type="protein sequence ID" value="CAB4185178.1"/>
    <property type="molecule type" value="Genomic_DNA"/>
</dbReference>